<name>A0A2B4S8J8_STYPI</name>
<dbReference type="Proteomes" id="UP000225706">
    <property type="component" value="Unassembled WGS sequence"/>
</dbReference>
<organism evidence="2 3">
    <name type="scientific">Stylophora pistillata</name>
    <name type="common">Smooth cauliflower coral</name>
    <dbReference type="NCBI Taxonomy" id="50429"/>
    <lineage>
        <taxon>Eukaryota</taxon>
        <taxon>Metazoa</taxon>
        <taxon>Cnidaria</taxon>
        <taxon>Anthozoa</taxon>
        <taxon>Hexacorallia</taxon>
        <taxon>Scleractinia</taxon>
        <taxon>Astrocoeniina</taxon>
        <taxon>Pocilloporidae</taxon>
        <taxon>Stylophora</taxon>
    </lineage>
</organism>
<evidence type="ECO:0008006" key="4">
    <source>
        <dbReference type="Google" id="ProtNLM"/>
    </source>
</evidence>
<feature type="coiled-coil region" evidence="1">
    <location>
        <begin position="86"/>
        <end position="145"/>
    </location>
</feature>
<protein>
    <recommendedName>
        <fullName evidence="4">Tetratricopeptide repeat protein 28</fullName>
    </recommendedName>
</protein>
<keyword evidence="1" id="KW-0175">Coiled coil</keyword>
<keyword evidence="3" id="KW-1185">Reference proteome</keyword>
<evidence type="ECO:0000256" key="1">
    <source>
        <dbReference type="SAM" id="Coils"/>
    </source>
</evidence>
<dbReference type="InterPro" id="IPR011990">
    <property type="entry name" value="TPR-like_helical_dom_sf"/>
</dbReference>
<comment type="caution">
    <text evidence="2">The sequence shown here is derived from an EMBL/GenBank/DDBJ whole genome shotgun (WGS) entry which is preliminary data.</text>
</comment>
<dbReference type="Gene3D" id="1.25.40.10">
    <property type="entry name" value="Tetratricopeptide repeat domain"/>
    <property type="match status" value="1"/>
</dbReference>
<sequence>MEVSDDDFLVLWKEISEALVRIAGLINPVKIAEWQKAIGTFLKDPLSEKDKGHDQELLNWYQNGTGVKEYMNKVNSSIKHLTETVCEEAKGTNDQLNCLRQELQYEAQGIKDQLGEEVKTAAEKVQCLRQELQDAAQGLKDHLQQGGQPNSSAGEYHNLDLEVAKEVGDKGGESYAYGNLGIAHQSLGDLRKAKEYYDCLETAKEVLQPTP</sequence>
<evidence type="ECO:0000313" key="3">
    <source>
        <dbReference type="Proteomes" id="UP000225706"/>
    </source>
</evidence>
<dbReference type="AlphaFoldDB" id="A0A2B4S8J8"/>
<accession>A0A2B4S8J8</accession>
<reference evidence="3" key="1">
    <citation type="journal article" date="2017" name="bioRxiv">
        <title>Comparative analysis of the genomes of Stylophora pistillata and Acropora digitifera provides evidence for extensive differences between species of corals.</title>
        <authorList>
            <person name="Voolstra C.R."/>
            <person name="Li Y."/>
            <person name="Liew Y.J."/>
            <person name="Baumgarten S."/>
            <person name="Zoccola D."/>
            <person name="Flot J.-F."/>
            <person name="Tambutte S."/>
            <person name="Allemand D."/>
            <person name="Aranda M."/>
        </authorList>
    </citation>
    <scope>NUCLEOTIDE SEQUENCE [LARGE SCALE GENOMIC DNA]</scope>
</reference>
<evidence type="ECO:0000313" key="2">
    <source>
        <dbReference type="EMBL" id="PFX26994.1"/>
    </source>
</evidence>
<gene>
    <name evidence="2" type="ORF">AWC38_SpisGene8327</name>
</gene>
<dbReference type="OrthoDB" id="5976428at2759"/>
<proteinExistence type="predicted"/>
<dbReference type="EMBL" id="LSMT01000113">
    <property type="protein sequence ID" value="PFX26994.1"/>
    <property type="molecule type" value="Genomic_DNA"/>
</dbReference>